<name>A0ABT9Y7I1_9FIRM</name>
<keyword evidence="2" id="KW-1185">Reference proteome</keyword>
<evidence type="ECO:0000313" key="1">
    <source>
        <dbReference type="EMBL" id="MDQ0203172.1"/>
    </source>
</evidence>
<organism evidence="1 2">
    <name type="scientific">Pectinatus haikarae</name>
    <dbReference type="NCBI Taxonomy" id="349096"/>
    <lineage>
        <taxon>Bacteria</taxon>
        <taxon>Bacillati</taxon>
        <taxon>Bacillota</taxon>
        <taxon>Negativicutes</taxon>
        <taxon>Selenomonadales</taxon>
        <taxon>Selenomonadaceae</taxon>
        <taxon>Pectinatus</taxon>
    </lineage>
</organism>
<dbReference type="Gene3D" id="3.40.50.10610">
    <property type="entry name" value="ABC-type transport auxiliary lipoprotein component"/>
    <property type="match status" value="1"/>
</dbReference>
<protein>
    <recommendedName>
        <fullName evidence="3">TolB amino-terminal domain-containing protein</fullName>
    </recommendedName>
</protein>
<accession>A0ABT9Y7I1</accession>
<sequence length="193" mass="21825">MKKCMVAVTLPILLILILFWRGDASAEEKPPVRIAVMPAFGDISEYQESSRYIYKSINNALHIPLNGILKKAGYLNVNEIAGALQEMPETRSDALQKQGMMQLSNILDADVLIGARVNFISQDTTYFFEDGPYLMSRVGVQLFIYDRRTDKYIKYSGQKFYNDTYSLQGTVDALTKDLMASLLAKADLKQYVQ</sequence>
<evidence type="ECO:0008006" key="3">
    <source>
        <dbReference type="Google" id="ProtNLM"/>
    </source>
</evidence>
<dbReference type="EMBL" id="JAUSUE010000004">
    <property type="protein sequence ID" value="MDQ0203172.1"/>
    <property type="molecule type" value="Genomic_DNA"/>
</dbReference>
<gene>
    <name evidence="1" type="ORF">J2S01_000879</name>
</gene>
<evidence type="ECO:0000313" key="2">
    <source>
        <dbReference type="Proteomes" id="UP001239167"/>
    </source>
</evidence>
<reference evidence="1 2" key="1">
    <citation type="submission" date="2023-07" db="EMBL/GenBank/DDBJ databases">
        <title>Genomic Encyclopedia of Type Strains, Phase IV (KMG-IV): sequencing the most valuable type-strain genomes for metagenomic binning, comparative biology and taxonomic classification.</title>
        <authorList>
            <person name="Goeker M."/>
        </authorList>
    </citation>
    <scope>NUCLEOTIDE SEQUENCE [LARGE SCALE GENOMIC DNA]</scope>
    <source>
        <strain evidence="1 2">DSM 16980</strain>
    </source>
</reference>
<dbReference type="RefSeq" id="WP_307223157.1">
    <property type="nucleotide sequence ID" value="NZ_CP116940.1"/>
</dbReference>
<comment type="caution">
    <text evidence="1">The sequence shown here is derived from an EMBL/GenBank/DDBJ whole genome shotgun (WGS) entry which is preliminary data.</text>
</comment>
<dbReference type="Proteomes" id="UP001239167">
    <property type="component" value="Unassembled WGS sequence"/>
</dbReference>
<proteinExistence type="predicted"/>